<keyword evidence="2" id="KW-1185">Reference proteome</keyword>
<dbReference type="Proteomes" id="UP001303046">
    <property type="component" value="Unassembled WGS sequence"/>
</dbReference>
<comment type="caution">
    <text evidence="1">The sequence shown here is derived from an EMBL/GenBank/DDBJ whole genome shotgun (WGS) entry which is preliminary data.</text>
</comment>
<sequence length="66" mass="7724">MAPHCHLQNHITSSRRSRYLPVSLRQQNAPIRQSWIKATSSDLTGRAELSLVFSWTFEEEMLWRAP</sequence>
<protein>
    <submittedName>
        <fullName evidence="1">Uncharacterized protein</fullName>
    </submittedName>
</protein>
<gene>
    <name evidence="1" type="primary">Necator_chrIII.g12033</name>
    <name evidence="1" type="ORF">RB195_011267</name>
</gene>
<name>A0ABR1D2U2_NECAM</name>
<organism evidence="1 2">
    <name type="scientific">Necator americanus</name>
    <name type="common">Human hookworm</name>
    <dbReference type="NCBI Taxonomy" id="51031"/>
    <lineage>
        <taxon>Eukaryota</taxon>
        <taxon>Metazoa</taxon>
        <taxon>Ecdysozoa</taxon>
        <taxon>Nematoda</taxon>
        <taxon>Chromadorea</taxon>
        <taxon>Rhabditida</taxon>
        <taxon>Rhabditina</taxon>
        <taxon>Rhabditomorpha</taxon>
        <taxon>Strongyloidea</taxon>
        <taxon>Ancylostomatidae</taxon>
        <taxon>Bunostominae</taxon>
        <taxon>Necator</taxon>
    </lineage>
</organism>
<evidence type="ECO:0000313" key="1">
    <source>
        <dbReference type="EMBL" id="KAK6744453.1"/>
    </source>
</evidence>
<accession>A0ABR1D2U2</accession>
<evidence type="ECO:0000313" key="2">
    <source>
        <dbReference type="Proteomes" id="UP001303046"/>
    </source>
</evidence>
<proteinExistence type="predicted"/>
<dbReference type="EMBL" id="JAVFWL010000003">
    <property type="protein sequence ID" value="KAK6744453.1"/>
    <property type="molecule type" value="Genomic_DNA"/>
</dbReference>
<reference evidence="1 2" key="1">
    <citation type="submission" date="2023-08" db="EMBL/GenBank/DDBJ databases">
        <title>A Necator americanus chromosomal reference genome.</title>
        <authorList>
            <person name="Ilik V."/>
            <person name="Petrzelkova K.J."/>
            <person name="Pardy F."/>
            <person name="Fuh T."/>
            <person name="Niatou-Singa F.S."/>
            <person name="Gouil Q."/>
            <person name="Baker L."/>
            <person name="Ritchie M.E."/>
            <person name="Jex A.R."/>
            <person name="Gazzola D."/>
            <person name="Li H."/>
            <person name="Toshio Fujiwara R."/>
            <person name="Zhan B."/>
            <person name="Aroian R.V."/>
            <person name="Pafco B."/>
            <person name="Schwarz E.M."/>
        </authorList>
    </citation>
    <scope>NUCLEOTIDE SEQUENCE [LARGE SCALE GENOMIC DNA]</scope>
    <source>
        <strain evidence="1 2">Aroian</strain>
        <tissue evidence="1">Whole animal</tissue>
    </source>
</reference>